<evidence type="ECO:0000313" key="2">
    <source>
        <dbReference type="EMBL" id="CAF4049533.1"/>
    </source>
</evidence>
<comment type="caution">
    <text evidence="1">The sequence shown here is derived from an EMBL/GenBank/DDBJ whole genome shotgun (WGS) entry which is preliminary data.</text>
</comment>
<dbReference type="SUPFAM" id="SSF101898">
    <property type="entry name" value="NHL repeat"/>
    <property type="match status" value="1"/>
</dbReference>
<dbReference type="AlphaFoldDB" id="A0A816QK40"/>
<proteinExistence type="predicted"/>
<organism evidence="1 3">
    <name type="scientific">Rotaria magnacalcarata</name>
    <dbReference type="NCBI Taxonomy" id="392030"/>
    <lineage>
        <taxon>Eukaryota</taxon>
        <taxon>Metazoa</taxon>
        <taxon>Spiralia</taxon>
        <taxon>Gnathifera</taxon>
        <taxon>Rotifera</taxon>
        <taxon>Eurotatoria</taxon>
        <taxon>Bdelloidea</taxon>
        <taxon>Philodinida</taxon>
        <taxon>Philodinidae</taxon>
        <taxon>Rotaria</taxon>
    </lineage>
</organism>
<sequence length="111" mass="12570">MAIADCGNHFIMQLKKGNTTNGQVVAGVVAGKRPGSRLDQLICPIDVLIDKWTDSLNICDMGNRRVVLWSRRSGTTQGEILINNIDCWGLAIDDQRYLYDSNYKKHEARRY</sequence>
<protein>
    <submittedName>
        <fullName evidence="1">Uncharacterized protein</fullName>
    </submittedName>
</protein>
<evidence type="ECO:0000313" key="3">
    <source>
        <dbReference type="Proteomes" id="UP000663824"/>
    </source>
</evidence>
<dbReference type="Proteomes" id="UP000676336">
    <property type="component" value="Unassembled WGS sequence"/>
</dbReference>
<accession>A0A816QK40</accession>
<name>A0A816QK40_9BILA</name>
<gene>
    <name evidence="1" type="ORF">MBJ925_LOCUS15271</name>
    <name evidence="2" type="ORF">SMN809_LOCUS14567</name>
</gene>
<dbReference type="EMBL" id="CAJNRE010007151">
    <property type="protein sequence ID" value="CAF2062907.1"/>
    <property type="molecule type" value="Genomic_DNA"/>
</dbReference>
<evidence type="ECO:0000313" key="1">
    <source>
        <dbReference type="EMBL" id="CAF2062907.1"/>
    </source>
</evidence>
<dbReference type="Proteomes" id="UP000663824">
    <property type="component" value="Unassembled WGS sequence"/>
</dbReference>
<dbReference type="EMBL" id="CAJOBI010006034">
    <property type="protein sequence ID" value="CAF4049533.1"/>
    <property type="molecule type" value="Genomic_DNA"/>
</dbReference>
<reference evidence="1" key="1">
    <citation type="submission" date="2021-02" db="EMBL/GenBank/DDBJ databases">
        <authorList>
            <person name="Nowell W R."/>
        </authorList>
    </citation>
    <scope>NUCLEOTIDE SEQUENCE</scope>
</reference>
<dbReference type="InterPro" id="IPR011042">
    <property type="entry name" value="6-blade_b-propeller_TolB-like"/>
</dbReference>
<dbReference type="Gene3D" id="2.120.10.30">
    <property type="entry name" value="TolB, C-terminal domain"/>
    <property type="match status" value="1"/>
</dbReference>